<dbReference type="EMBL" id="LCZI01000511">
    <property type="protein sequence ID" value="KKZ66177.1"/>
    <property type="molecule type" value="Genomic_DNA"/>
</dbReference>
<protein>
    <submittedName>
        <fullName evidence="1">Uncharacterized protein</fullName>
    </submittedName>
</protein>
<comment type="caution">
    <text evidence="1">The sequence shown here is derived from an EMBL/GenBank/DDBJ whole genome shotgun (WGS) entry which is preliminary data.</text>
</comment>
<gene>
    <name evidence="1" type="ORF">EMCG_08063</name>
</gene>
<dbReference type="VEuPathDB" id="FungiDB:EMCG_08063"/>
<sequence>MPNPSSLMAYLQNAPPAIPTIPHPNPEPNITSTSYGASDICHVGGWINFNLATVCQQYQAHLMATMLPPDPFPMSPPQPINSENSLQHRISYMLTTRIRRALRAGFDQLQTANQLDGLTPLSFDHGEAALTPNGYTPDLAYYVAASFGSGPNRAPGDVKVSWKWNTAMATGTVHDQNEFYQVLSQVNYYMKQHGSRYGSVLTDNELVAIRRLDGNSSLELSTPISWESHGTAAQPRLTVMLALWYLGMLAAQDVGQDQWHLP</sequence>
<evidence type="ECO:0000313" key="2">
    <source>
        <dbReference type="Proteomes" id="UP000034164"/>
    </source>
</evidence>
<evidence type="ECO:0000313" key="1">
    <source>
        <dbReference type="EMBL" id="KKZ66177.1"/>
    </source>
</evidence>
<dbReference type="OrthoDB" id="4183570at2759"/>
<dbReference type="Proteomes" id="UP000034164">
    <property type="component" value="Unassembled WGS sequence"/>
</dbReference>
<dbReference type="AlphaFoldDB" id="A0A0G2I6B0"/>
<organism evidence="1 2">
    <name type="scientific">[Emmonsia] crescens</name>
    <dbReference type="NCBI Taxonomy" id="73230"/>
    <lineage>
        <taxon>Eukaryota</taxon>
        <taxon>Fungi</taxon>
        <taxon>Dikarya</taxon>
        <taxon>Ascomycota</taxon>
        <taxon>Pezizomycotina</taxon>
        <taxon>Eurotiomycetes</taxon>
        <taxon>Eurotiomycetidae</taxon>
        <taxon>Onygenales</taxon>
        <taxon>Ajellomycetaceae</taxon>
        <taxon>Emergomyces</taxon>
    </lineage>
</organism>
<reference evidence="2" key="1">
    <citation type="journal article" date="2015" name="PLoS Genet.">
        <title>The dynamic genome and transcriptome of the human fungal pathogen Blastomyces and close relative Emmonsia.</title>
        <authorList>
            <person name="Munoz J.F."/>
            <person name="Gauthier G.M."/>
            <person name="Desjardins C.A."/>
            <person name="Gallo J.E."/>
            <person name="Holder J."/>
            <person name="Sullivan T.D."/>
            <person name="Marty A.J."/>
            <person name="Carmen J.C."/>
            <person name="Chen Z."/>
            <person name="Ding L."/>
            <person name="Gujja S."/>
            <person name="Magrini V."/>
            <person name="Misas E."/>
            <person name="Mitreva M."/>
            <person name="Priest M."/>
            <person name="Saif S."/>
            <person name="Whiston E.A."/>
            <person name="Young S."/>
            <person name="Zeng Q."/>
            <person name="Goldman W.E."/>
            <person name="Mardis E.R."/>
            <person name="Taylor J.W."/>
            <person name="McEwen J.G."/>
            <person name="Clay O.K."/>
            <person name="Klein B.S."/>
            <person name="Cuomo C.A."/>
        </authorList>
    </citation>
    <scope>NUCLEOTIDE SEQUENCE [LARGE SCALE GENOMIC DNA]</scope>
    <source>
        <strain evidence="2">UAMH 3008</strain>
    </source>
</reference>
<accession>A0A0G2I6B0</accession>
<proteinExistence type="predicted"/>
<name>A0A0G2I6B0_9EURO</name>